<keyword evidence="4" id="KW-0800">Toxin</keyword>
<dbReference type="Proteomes" id="UP001352852">
    <property type="component" value="Unassembled WGS sequence"/>
</dbReference>
<dbReference type="Gene3D" id="3.90.176.10">
    <property type="entry name" value="Toxin ADP-ribosyltransferase, Chain A, domain 1"/>
    <property type="match status" value="1"/>
</dbReference>
<dbReference type="PANTHER" id="PTHR10339">
    <property type="entry name" value="ADP-RIBOSYLTRANSFERASE"/>
    <property type="match status" value="1"/>
</dbReference>
<keyword evidence="11" id="KW-0732">Signal</keyword>
<keyword evidence="5 11" id="KW-0328">Glycosyltransferase</keyword>
<keyword evidence="3" id="KW-0964">Secreted</keyword>
<feature type="chain" id="PRO_5044991595" description="NAD(P)(+)--arginine ADP-ribosyltransferase" evidence="11">
    <location>
        <begin position="20"/>
        <end position="271"/>
    </location>
</feature>
<dbReference type="Pfam" id="PF01129">
    <property type="entry name" value="ART"/>
    <property type="match status" value="1"/>
</dbReference>
<evidence type="ECO:0000256" key="2">
    <source>
        <dbReference type="ARBA" id="ARBA00009558"/>
    </source>
</evidence>
<comment type="caution">
    <text evidence="12">The sequence shown here is derived from an EMBL/GenBank/DDBJ whole genome shotgun (WGS) entry which is preliminary data.</text>
</comment>
<evidence type="ECO:0000256" key="9">
    <source>
        <dbReference type="ARBA" id="ARBA00023026"/>
    </source>
</evidence>
<dbReference type="PROSITE" id="PS51996">
    <property type="entry name" value="TR_MART"/>
    <property type="match status" value="1"/>
</dbReference>
<dbReference type="SUPFAM" id="SSF56399">
    <property type="entry name" value="ADP-ribosylation"/>
    <property type="match status" value="1"/>
</dbReference>
<dbReference type="EMBL" id="JAHUTJ010000825">
    <property type="protein sequence ID" value="MED6264170.1"/>
    <property type="molecule type" value="Genomic_DNA"/>
</dbReference>
<evidence type="ECO:0000313" key="13">
    <source>
        <dbReference type="Proteomes" id="UP001352852"/>
    </source>
</evidence>
<keyword evidence="7" id="KW-0548">Nucleotidyltransferase</keyword>
<dbReference type="PANTHER" id="PTHR10339:SF25">
    <property type="entry name" value="SECRETED EXOENZYME S"/>
    <property type="match status" value="1"/>
</dbReference>
<evidence type="ECO:0000256" key="4">
    <source>
        <dbReference type="ARBA" id="ARBA00022656"/>
    </source>
</evidence>
<keyword evidence="11" id="KW-0520">NAD</keyword>
<keyword evidence="9" id="KW-0843">Virulence</keyword>
<protein>
    <recommendedName>
        <fullName evidence="11">NAD(P)(+)--arginine ADP-ribosyltransferase</fullName>
        <ecNumber evidence="11">2.4.2.31</ecNumber>
    </recommendedName>
    <alternativeName>
        <fullName evidence="11">Mono(ADP-ribosyl)transferase</fullName>
    </alternativeName>
</protein>
<reference evidence="12 13" key="1">
    <citation type="submission" date="2021-06" db="EMBL/GenBank/DDBJ databases">
        <authorList>
            <person name="Palmer J.M."/>
        </authorList>
    </citation>
    <scope>NUCLEOTIDE SEQUENCE [LARGE SCALE GENOMIC DNA]</scope>
    <source>
        <strain evidence="12 13">CL_MEX2019</strain>
        <tissue evidence="12">Muscle</tissue>
    </source>
</reference>
<evidence type="ECO:0000256" key="7">
    <source>
        <dbReference type="ARBA" id="ARBA00022695"/>
    </source>
</evidence>
<feature type="signal peptide" evidence="11">
    <location>
        <begin position="1"/>
        <end position="19"/>
    </location>
</feature>
<keyword evidence="6 11" id="KW-0808">Transferase</keyword>
<sequence length="271" mass="31322">MAKLAIWTAVLLSFGFCIGLPPLQWMKKSSPFPLDMAPNSVDDMYNGCEVQMNKILTPLLNREKNGEFKEAWLEAEQYYNTKWANTNILKKEEIMALHAYTLENPPLYAEFNKAVRTQNHQYKTKQFKFYALHFLLTMALRSLKSKAKKCITTYRRTKSKFETDVNKEIRFGAFTSSSVGRYPSITFGDQSCFEISTCFGAEISKFSRFESEKEVLIPPYEVFKITDVKKRSLKNLLPCEVVYKLKSTKNPRSNLNCAFPRMSAGIFHSKK</sequence>
<comment type="similarity">
    <text evidence="2 11">Belongs to the Arg-specific ADP-ribosyltransferase family.</text>
</comment>
<evidence type="ECO:0000256" key="10">
    <source>
        <dbReference type="ARBA" id="ARBA00047597"/>
    </source>
</evidence>
<dbReference type="PRINTS" id="PR00970">
    <property type="entry name" value="RIBTRNSFRASE"/>
</dbReference>
<keyword evidence="13" id="KW-1185">Reference proteome</keyword>
<keyword evidence="8 11" id="KW-0521">NADP</keyword>
<evidence type="ECO:0000256" key="5">
    <source>
        <dbReference type="ARBA" id="ARBA00022676"/>
    </source>
</evidence>
<evidence type="ECO:0000256" key="6">
    <source>
        <dbReference type="ARBA" id="ARBA00022679"/>
    </source>
</evidence>
<gene>
    <name evidence="12" type="ORF">CHARACLAT_012072</name>
</gene>
<name>A0ABU7CPN9_9TELE</name>
<evidence type="ECO:0000256" key="11">
    <source>
        <dbReference type="RuleBase" id="RU361228"/>
    </source>
</evidence>
<dbReference type="EC" id="2.4.2.31" evidence="11"/>
<proteinExistence type="inferred from homology"/>
<comment type="catalytic activity">
    <reaction evidence="10 11">
        <text>L-arginyl-[protein] + NAD(+) = N(omega)-(ADP-D-ribosyl)-L-arginyl-[protein] + nicotinamide + H(+)</text>
        <dbReference type="Rhea" id="RHEA:19149"/>
        <dbReference type="Rhea" id="RHEA-COMP:10532"/>
        <dbReference type="Rhea" id="RHEA-COMP:15087"/>
        <dbReference type="ChEBI" id="CHEBI:15378"/>
        <dbReference type="ChEBI" id="CHEBI:17154"/>
        <dbReference type="ChEBI" id="CHEBI:29965"/>
        <dbReference type="ChEBI" id="CHEBI:57540"/>
        <dbReference type="ChEBI" id="CHEBI:142554"/>
        <dbReference type="EC" id="2.4.2.31"/>
    </reaction>
</comment>
<dbReference type="InterPro" id="IPR050999">
    <property type="entry name" value="ADP-ribosyltransferase_ARG"/>
</dbReference>
<accession>A0ABU7CPN9</accession>
<dbReference type="InterPro" id="IPR000768">
    <property type="entry name" value="ART"/>
</dbReference>
<comment type="subcellular location">
    <subcellularLocation>
        <location evidence="1">Secreted</location>
    </subcellularLocation>
</comment>
<evidence type="ECO:0000256" key="3">
    <source>
        <dbReference type="ARBA" id="ARBA00022525"/>
    </source>
</evidence>
<evidence type="ECO:0000256" key="8">
    <source>
        <dbReference type="ARBA" id="ARBA00022857"/>
    </source>
</evidence>
<organism evidence="12 13">
    <name type="scientific">Characodon lateralis</name>
    <dbReference type="NCBI Taxonomy" id="208331"/>
    <lineage>
        <taxon>Eukaryota</taxon>
        <taxon>Metazoa</taxon>
        <taxon>Chordata</taxon>
        <taxon>Craniata</taxon>
        <taxon>Vertebrata</taxon>
        <taxon>Euteleostomi</taxon>
        <taxon>Actinopterygii</taxon>
        <taxon>Neopterygii</taxon>
        <taxon>Teleostei</taxon>
        <taxon>Neoteleostei</taxon>
        <taxon>Acanthomorphata</taxon>
        <taxon>Ovalentaria</taxon>
        <taxon>Atherinomorphae</taxon>
        <taxon>Cyprinodontiformes</taxon>
        <taxon>Goodeidae</taxon>
        <taxon>Characodon</taxon>
    </lineage>
</organism>
<evidence type="ECO:0000256" key="1">
    <source>
        <dbReference type="ARBA" id="ARBA00004613"/>
    </source>
</evidence>
<evidence type="ECO:0000313" key="12">
    <source>
        <dbReference type="EMBL" id="MED6264170.1"/>
    </source>
</evidence>